<dbReference type="PROSITE" id="PS51363">
    <property type="entry name" value="W2"/>
    <property type="match status" value="1"/>
</dbReference>
<dbReference type="CDD" id="cd11558">
    <property type="entry name" value="W2_eIF2B_epsilon"/>
    <property type="match status" value="1"/>
</dbReference>
<dbReference type="GO" id="GO:0016740">
    <property type="term" value="F:transferase activity"/>
    <property type="evidence" value="ECO:0007669"/>
    <property type="project" value="InterPro"/>
</dbReference>
<accession>A0A8J9V610</accession>
<dbReference type="InterPro" id="IPR003307">
    <property type="entry name" value="W2_domain"/>
</dbReference>
<feature type="compositionally biased region" description="Acidic residues" evidence="7">
    <location>
        <begin position="484"/>
        <end position="507"/>
    </location>
</feature>
<evidence type="ECO:0000256" key="3">
    <source>
        <dbReference type="ARBA" id="ARBA00022490"/>
    </source>
</evidence>
<dbReference type="SUPFAM" id="SSF53448">
    <property type="entry name" value="Nucleotide-diphospho-sugar transferases"/>
    <property type="match status" value="1"/>
</dbReference>
<dbReference type="InterPro" id="IPR044123">
    <property type="entry name" value="W2_eIF2B_epsilon"/>
</dbReference>
<proteinExistence type="inferred from homology"/>
<keyword evidence="10" id="KW-1185">Reference proteome</keyword>
<dbReference type="CDD" id="cd04197">
    <property type="entry name" value="eIF-2B_epsilon_N"/>
    <property type="match status" value="1"/>
</dbReference>
<evidence type="ECO:0000313" key="10">
    <source>
        <dbReference type="Proteomes" id="UP000838412"/>
    </source>
</evidence>
<dbReference type="Proteomes" id="UP000838412">
    <property type="component" value="Chromosome 1"/>
</dbReference>
<organism evidence="9 10">
    <name type="scientific">Branchiostoma lanceolatum</name>
    <name type="common">Common lancelet</name>
    <name type="synonym">Amphioxus lanceolatum</name>
    <dbReference type="NCBI Taxonomy" id="7740"/>
    <lineage>
        <taxon>Eukaryota</taxon>
        <taxon>Metazoa</taxon>
        <taxon>Chordata</taxon>
        <taxon>Cephalochordata</taxon>
        <taxon>Leptocardii</taxon>
        <taxon>Amphioxiformes</taxon>
        <taxon>Branchiostomatidae</taxon>
        <taxon>Branchiostoma</taxon>
    </lineage>
</organism>
<dbReference type="GO" id="GO:0003743">
    <property type="term" value="F:translation initiation factor activity"/>
    <property type="evidence" value="ECO:0007669"/>
    <property type="project" value="TreeGrafter"/>
</dbReference>
<dbReference type="FunFam" id="1.25.40.180:FF:000022">
    <property type="entry name" value="Translation initiation factor eIF-2B epsilon subunit"/>
    <property type="match status" value="1"/>
</dbReference>
<dbReference type="GO" id="GO:0031369">
    <property type="term" value="F:translation initiation factor binding"/>
    <property type="evidence" value="ECO:0007669"/>
    <property type="project" value="InterPro"/>
</dbReference>
<dbReference type="PANTHER" id="PTHR45887:SF1">
    <property type="entry name" value="TRANSLATION INITIATION FACTOR EIF-2B SUBUNIT EPSILON"/>
    <property type="match status" value="1"/>
</dbReference>
<dbReference type="PROSITE" id="PS00101">
    <property type="entry name" value="HEXAPEP_TRANSFERASES"/>
    <property type="match status" value="1"/>
</dbReference>
<dbReference type="InterPro" id="IPR051956">
    <property type="entry name" value="eIF2B_epsilon"/>
</dbReference>
<reference evidence="9" key="1">
    <citation type="submission" date="2022-01" db="EMBL/GenBank/DDBJ databases">
        <authorList>
            <person name="Braso-Vives M."/>
        </authorList>
    </citation>
    <scope>NUCLEOTIDE SEQUENCE</scope>
</reference>
<dbReference type="Pfam" id="PF02020">
    <property type="entry name" value="W2"/>
    <property type="match status" value="1"/>
</dbReference>
<dbReference type="SUPFAM" id="SSF48371">
    <property type="entry name" value="ARM repeat"/>
    <property type="match status" value="1"/>
</dbReference>
<dbReference type="Gene3D" id="1.25.40.180">
    <property type="match status" value="1"/>
</dbReference>
<gene>
    <name evidence="9" type="primary">EIF2B5</name>
    <name evidence="9" type="ORF">BLAG_LOCUS192</name>
</gene>
<dbReference type="Pfam" id="PF00483">
    <property type="entry name" value="NTP_transferase"/>
    <property type="match status" value="1"/>
</dbReference>
<dbReference type="Gene3D" id="2.160.10.10">
    <property type="entry name" value="Hexapeptide repeat proteins"/>
    <property type="match status" value="1"/>
</dbReference>
<dbReference type="AlphaFoldDB" id="A0A8J9V610"/>
<dbReference type="InterPro" id="IPR035543">
    <property type="entry name" value="eIF-2B_epsilon_N"/>
</dbReference>
<dbReference type="FunFam" id="3.90.550.10:FF:000066">
    <property type="entry name" value="Translation initiation factor eIF-2B subunit epsilon"/>
    <property type="match status" value="1"/>
</dbReference>
<dbReference type="EMBL" id="OV696686">
    <property type="protein sequence ID" value="CAH1225813.1"/>
    <property type="molecule type" value="Genomic_DNA"/>
</dbReference>
<evidence type="ECO:0000256" key="2">
    <source>
        <dbReference type="ARBA" id="ARBA00007878"/>
    </source>
</evidence>
<dbReference type="CDD" id="cd05787">
    <property type="entry name" value="LbH_eIF2B_epsilon"/>
    <property type="match status" value="1"/>
</dbReference>
<evidence type="ECO:0000256" key="4">
    <source>
        <dbReference type="ARBA" id="ARBA00044144"/>
    </source>
</evidence>
<feature type="compositionally biased region" description="Polar residues" evidence="7">
    <location>
        <begin position="440"/>
        <end position="450"/>
    </location>
</feature>
<dbReference type="InterPro" id="IPR016024">
    <property type="entry name" value="ARM-type_fold"/>
</dbReference>
<evidence type="ECO:0000256" key="5">
    <source>
        <dbReference type="ARBA" id="ARBA00044345"/>
    </source>
</evidence>
<dbReference type="InterPro" id="IPR018357">
    <property type="entry name" value="Hexapep_transf_CS"/>
</dbReference>
<comment type="subunit">
    <text evidence="6">Component of the translation initiation factor 2B (eIF2B) complex which is a heterodecamer of two sets of five different subunits: alpha, beta, gamma, delta and epsilon. Subunits alpha, beta and delta comprise a regulatory subcomplex and subunits epsilon and gamma comprise a catalytic subcomplex. Within the complex, the hexameric regulatory complex resides at the center, with the two heterodimeric catalytic subcomplexes bound on opposite sides.</text>
</comment>
<dbReference type="PANTHER" id="PTHR45887">
    <property type="entry name" value="TRANSLATION INITIATION FACTOR EIF-2B SUBUNIT EPSILON"/>
    <property type="match status" value="1"/>
</dbReference>
<dbReference type="GO" id="GO:0005829">
    <property type="term" value="C:cytosol"/>
    <property type="evidence" value="ECO:0007669"/>
    <property type="project" value="UniProtKB-SubCell"/>
</dbReference>
<evidence type="ECO:0000259" key="8">
    <source>
        <dbReference type="PROSITE" id="PS51363"/>
    </source>
</evidence>
<feature type="domain" description="W2" evidence="8">
    <location>
        <begin position="504"/>
        <end position="684"/>
    </location>
</feature>
<dbReference type="Gene3D" id="3.90.550.10">
    <property type="entry name" value="Spore Coat Polysaccharide Biosynthesis Protein SpsA, Chain A"/>
    <property type="match status" value="1"/>
</dbReference>
<dbReference type="GO" id="GO:0005851">
    <property type="term" value="C:eukaryotic translation initiation factor 2B complex"/>
    <property type="evidence" value="ECO:0007669"/>
    <property type="project" value="TreeGrafter"/>
</dbReference>
<feature type="region of interest" description="Disordered" evidence="7">
    <location>
        <begin position="482"/>
        <end position="510"/>
    </location>
</feature>
<dbReference type="InterPro" id="IPR029044">
    <property type="entry name" value="Nucleotide-diphossugar_trans"/>
</dbReference>
<comment type="similarity">
    <text evidence="2">Belongs to the eIF-2B gamma/epsilon subunits family.</text>
</comment>
<evidence type="ECO:0000256" key="6">
    <source>
        <dbReference type="ARBA" id="ARBA00046432"/>
    </source>
</evidence>
<dbReference type="OrthoDB" id="424572at2759"/>
<dbReference type="InterPro" id="IPR005835">
    <property type="entry name" value="NTP_transferase_dom"/>
</dbReference>
<dbReference type="GO" id="GO:0005085">
    <property type="term" value="F:guanyl-nucleotide exchange factor activity"/>
    <property type="evidence" value="ECO:0007669"/>
    <property type="project" value="InterPro"/>
</dbReference>
<keyword evidence="3" id="KW-0963">Cytoplasm</keyword>
<protein>
    <recommendedName>
        <fullName evidence="4">Translation initiation factor eIF2B subunit epsilon</fullName>
    </recommendedName>
    <alternativeName>
        <fullName evidence="5">eIF2B GDP-GTP exchange factor subunit epsilon</fullName>
    </alternativeName>
</protein>
<dbReference type="SMART" id="SM00515">
    <property type="entry name" value="eIF5C"/>
    <property type="match status" value="1"/>
</dbReference>
<dbReference type="InterPro" id="IPR056764">
    <property type="entry name" value="LbH_EIF2B3/5"/>
</dbReference>
<evidence type="ECO:0000256" key="1">
    <source>
        <dbReference type="ARBA" id="ARBA00004514"/>
    </source>
</evidence>
<feature type="region of interest" description="Disordered" evidence="7">
    <location>
        <begin position="425"/>
        <end position="451"/>
    </location>
</feature>
<comment type="subcellular location">
    <subcellularLocation>
        <location evidence="1">Cytoplasm</location>
        <location evidence="1">Cytosol</location>
    </subcellularLocation>
</comment>
<sequence length="686" mass="77367">MAGRGRKKADIMEQEDVLQAVIIADSFDIRFAPITKDIPRALMPVANRPLLEYTLHFLVAAGIQEIFVFCCAHANKIIKYLNDTGWTSDKAPCQVTTQVSEDSLSPGDALRLIYDRSLIRTDFVLVMGDLVSTINLQPIIQQHKQRRLKDKVTVMTMLFREAAPRHHTRSSDDDVVLVTERDTNRVLHYQMVEGQSKLDLPLDLFSDQSDLDIRYNLLDCHVSVCSPQVPQLFADNFDYQTRNDFVRGILVHEEIMGNQVQAHVVTDEYAARVSSPPMYDAVSKDILQRWTYPLVPDNRLSSQEQEGFYTLRRHHVYRGRDVFLDHDSVLEENVVIGPGTRIGSHTTISNSVIGQNCVIGDNVCLKGVYLWDNVTVGSGCSLTQCIVCSGVTIADRVVVEPSCVLASNVVVGPDVHLPAGTRVSLHPMQTPGAEDDFQEPTETVQHQTYQPDRIGAEGKGYIWEGDDDQDSLVAAMWGLRLEQEDSSSEESEESSEEEDNLDEENSPPDDIRIFYTEVLDSMQRAIEENINADNLILEINSSKYAYNISMQELNVCVVRCVLESAHLRASLMATASEYLAALKPLLQPMKGLLKNYIRNSESQQDCLMALEEYFGTHLNISAVLVSVLNFLYNEDILEEDSILKWYRHTAPSSTVPHKAQQQVRTAATKFIQWLQEAEEESEEDYD</sequence>
<dbReference type="Pfam" id="PF25084">
    <property type="entry name" value="LbH_EIF2B"/>
    <property type="match status" value="1"/>
</dbReference>
<name>A0A8J9V610_BRALA</name>
<evidence type="ECO:0000313" key="9">
    <source>
        <dbReference type="EMBL" id="CAH1225813.1"/>
    </source>
</evidence>
<evidence type="ECO:0000256" key="7">
    <source>
        <dbReference type="SAM" id="MobiDB-lite"/>
    </source>
</evidence>